<feature type="transmembrane region" description="Helical" evidence="9">
    <location>
        <begin position="67"/>
        <end position="87"/>
    </location>
</feature>
<evidence type="ECO:0000256" key="4">
    <source>
        <dbReference type="ARBA" id="ARBA00022692"/>
    </source>
</evidence>
<evidence type="ECO:0000313" key="11">
    <source>
        <dbReference type="Proteomes" id="UP001622690"/>
    </source>
</evidence>
<dbReference type="EMBL" id="CP108125">
    <property type="protein sequence ID" value="WTO85722.1"/>
    <property type="molecule type" value="Genomic_DNA"/>
</dbReference>
<evidence type="ECO:0000313" key="10">
    <source>
        <dbReference type="EMBL" id="WTO85722.1"/>
    </source>
</evidence>
<feature type="transmembrane region" description="Helical" evidence="9">
    <location>
        <begin position="260"/>
        <end position="282"/>
    </location>
</feature>
<evidence type="ECO:0000256" key="7">
    <source>
        <dbReference type="ARBA" id="ARBA00024033"/>
    </source>
</evidence>
<reference evidence="10 11" key="1">
    <citation type="submission" date="2022-10" db="EMBL/GenBank/DDBJ databases">
        <title>The complete genomes of actinobacterial strains from the NBC collection.</title>
        <authorList>
            <person name="Joergensen T.S."/>
            <person name="Alvarez Arevalo M."/>
            <person name="Sterndorff E.B."/>
            <person name="Faurdal D."/>
            <person name="Vuksanovic O."/>
            <person name="Mourched A.-S."/>
            <person name="Charusanti P."/>
            <person name="Shaw S."/>
            <person name="Blin K."/>
            <person name="Weber T."/>
        </authorList>
    </citation>
    <scope>NUCLEOTIDE SEQUENCE [LARGE SCALE GENOMIC DNA]</scope>
    <source>
        <strain evidence="10 11">NBC_00206</strain>
    </source>
</reference>
<feature type="transmembrane region" description="Helical" evidence="9">
    <location>
        <begin position="143"/>
        <end position="166"/>
    </location>
</feature>
<evidence type="ECO:0000256" key="5">
    <source>
        <dbReference type="ARBA" id="ARBA00022989"/>
    </source>
</evidence>
<gene>
    <name evidence="10" type="ORF">OHU27_26130</name>
</gene>
<organism evidence="10 11">
    <name type="scientific">Streptomyces nigra</name>
    <dbReference type="NCBI Taxonomy" id="1827580"/>
    <lineage>
        <taxon>Bacteria</taxon>
        <taxon>Bacillati</taxon>
        <taxon>Actinomycetota</taxon>
        <taxon>Actinomycetes</taxon>
        <taxon>Kitasatosporales</taxon>
        <taxon>Streptomycetaceae</taxon>
        <taxon>Streptomyces</taxon>
    </lineage>
</organism>
<proteinExistence type="inferred from homology"/>
<evidence type="ECO:0000256" key="1">
    <source>
        <dbReference type="ARBA" id="ARBA00004651"/>
    </source>
</evidence>
<keyword evidence="11" id="KW-1185">Reference proteome</keyword>
<keyword evidence="3" id="KW-0808">Transferase</keyword>
<dbReference type="Proteomes" id="UP001622690">
    <property type="component" value="Chromosome"/>
</dbReference>
<comment type="subcellular location">
    <subcellularLocation>
        <location evidence="1">Cell membrane</location>
        <topology evidence="1">Multi-pass membrane protein</topology>
    </subcellularLocation>
</comment>
<evidence type="ECO:0000256" key="2">
    <source>
        <dbReference type="ARBA" id="ARBA00022475"/>
    </source>
</evidence>
<feature type="transmembrane region" description="Helical" evidence="9">
    <location>
        <begin position="41"/>
        <end position="60"/>
    </location>
</feature>
<feature type="region of interest" description="Disordered" evidence="8">
    <location>
        <begin position="405"/>
        <end position="454"/>
    </location>
</feature>
<sequence length="454" mass="47068">MLIHRIQLAHPSRWLCGAAWLLAAVWAAVFPLITAPEPHRVWGLCAAPGYLCAAVAVLSSPRRGRAVPVWCAAVGAVVVPFALLVLTGCAQSEVEVMERAGLLTLHQGTPYRADPRSVVEVTPYLPGMAVFGVPRAALGEDGLLLRVLGDARLWCAAAFFGCLWVARRGTGVQETAERKARNTYALGAFVASPVVAFPLCVSGVDLPLTGLLVLVLVYAARRRPVAAGLALAAVCSLKWTAWPAVAVAVALLAQRGGFRAAVRCAAVAVGGTAPLVLPGALLSPGPLVRQVFAFPTGRGPWETPAASPLPGRLLADLGTAGWYAAAGLLLCAGAAVAVSLVVRPPRALVPAADRLALGLSLAFLLAPAGRFGYLAVPVTLVVIARLVGGADRTRPVRDLDVRIRGRHVPSQPRSDAAHHTQGRPSLRPAGPPGADGRARPEPCGCPPPGPDRAS</sequence>
<feature type="transmembrane region" description="Helical" evidence="9">
    <location>
        <begin position="320"/>
        <end position="342"/>
    </location>
</feature>
<dbReference type="RefSeq" id="WP_406259194.1">
    <property type="nucleotide sequence ID" value="NZ_CP108125.1"/>
</dbReference>
<keyword evidence="2" id="KW-1003">Cell membrane</keyword>
<dbReference type="Pfam" id="PF09594">
    <property type="entry name" value="GT87"/>
    <property type="match status" value="1"/>
</dbReference>
<evidence type="ECO:0000256" key="6">
    <source>
        <dbReference type="ARBA" id="ARBA00023136"/>
    </source>
</evidence>
<keyword evidence="6 9" id="KW-0472">Membrane</keyword>
<evidence type="ECO:0000256" key="3">
    <source>
        <dbReference type="ARBA" id="ARBA00022679"/>
    </source>
</evidence>
<protein>
    <submittedName>
        <fullName evidence="10">Glycosyltransferase 87 family protein</fullName>
    </submittedName>
</protein>
<keyword evidence="5 9" id="KW-1133">Transmembrane helix</keyword>
<feature type="transmembrane region" description="Helical" evidence="9">
    <location>
        <begin position="225"/>
        <end position="253"/>
    </location>
</feature>
<feature type="transmembrane region" description="Helical" evidence="9">
    <location>
        <begin position="12"/>
        <end position="35"/>
    </location>
</feature>
<accession>A0ABZ1IZJ0</accession>
<evidence type="ECO:0000256" key="9">
    <source>
        <dbReference type="SAM" id="Phobius"/>
    </source>
</evidence>
<dbReference type="InterPro" id="IPR018584">
    <property type="entry name" value="GT87"/>
</dbReference>
<feature type="transmembrane region" description="Helical" evidence="9">
    <location>
        <begin position="186"/>
        <end position="219"/>
    </location>
</feature>
<keyword evidence="4 9" id="KW-0812">Transmembrane</keyword>
<feature type="compositionally biased region" description="Pro residues" evidence="8">
    <location>
        <begin position="443"/>
        <end position="454"/>
    </location>
</feature>
<evidence type="ECO:0000256" key="8">
    <source>
        <dbReference type="SAM" id="MobiDB-lite"/>
    </source>
</evidence>
<comment type="similarity">
    <text evidence="7">Belongs to the glycosyltransferase 87 family.</text>
</comment>
<name>A0ABZ1IZJ0_9ACTN</name>